<feature type="signal peptide" evidence="1">
    <location>
        <begin position="1"/>
        <end position="21"/>
    </location>
</feature>
<keyword evidence="3" id="KW-1185">Reference proteome</keyword>
<dbReference type="EMBL" id="BSNX01000014">
    <property type="protein sequence ID" value="GLQ72378.1"/>
    <property type="molecule type" value="Genomic_DNA"/>
</dbReference>
<dbReference type="AlphaFoldDB" id="A0AAV5NPL1"/>
<feature type="chain" id="PRO_5043428195" description="RHS repeat protein" evidence="1">
    <location>
        <begin position="22"/>
        <end position="307"/>
    </location>
</feature>
<organism evidence="2 3">
    <name type="scientific">Vibrio penaeicida</name>
    <dbReference type="NCBI Taxonomy" id="104609"/>
    <lineage>
        <taxon>Bacteria</taxon>
        <taxon>Pseudomonadati</taxon>
        <taxon>Pseudomonadota</taxon>
        <taxon>Gammaproteobacteria</taxon>
        <taxon>Vibrionales</taxon>
        <taxon>Vibrionaceae</taxon>
        <taxon>Vibrio</taxon>
    </lineage>
</organism>
<accession>A0AAV5NPL1</accession>
<dbReference type="PROSITE" id="PS51257">
    <property type="entry name" value="PROKAR_LIPOPROTEIN"/>
    <property type="match status" value="1"/>
</dbReference>
<proteinExistence type="predicted"/>
<evidence type="ECO:0000256" key="1">
    <source>
        <dbReference type="SAM" id="SignalP"/>
    </source>
</evidence>
<keyword evidence="1" id="KW-0732">Signal</keyword>
<reference evidence="3" key="1">
    <citation type="journal article" date="2019" name="Int. J. Syst. Evol. Microbiol.">
        <title>The Global Catalogue of Microorganisms (GCM) 10K type strain sequencing project: providing services to taxonomists for standard genome sequencing and annotation.</title>
        <authorList>
            <consortium name="The Broad Institute Genomics Platform"/>
            <consortium name="The Broad Institute Genome Sequencing Center for Infectious Disease"/>
            <person name="Wu L."/>
            <person name="Ma J."/>
        </authorList>
    </citation>
    <scope>NUCLEOTIDE SEQUENCE [LARGE SCALE GENOMIC DNA]</scope>
    <source>
        <strain evidence="3">NBRC 15640</strain>
    </source>
</reference>
<protein>
    <recommendedName>
        <fullName evidence="4">RHS repeat protein</fullName>
    </recommendedName>
</protein>
<sequence length="307" mass="35526">MKLNCSLFPFITSILLLGCNAGSDTPVSTLQEPAKTSYRISKEILYFDDDEIYDVSYTSTYNDDGYIIKEYGFKNPQSKSNQISSLNGHASMTMRYEYDSTNRIIEVEKLYEDKSEYIEKYQYENGQLVRVDLYYTNSDSDKYFLFQYEDNQLKEVRSFKSNTNQVDSEEFRQYRNDGRLALLTNDFGEQTVEWDNNSRVSSINYTPRLNSQGSNRKRSFSYTNGTLSKIENSSDGKIISNKQYILSSLTNKYSTIKFFVGDKENTRVELELEDGKCFQSLPPIGSFSLYVTKQGNLKSTNHSPCHF</sequence>
<evidence type="ECO:0008006" key="4">
    <source>
        <dbReference type="Google" id="ProtNLM"/>
    </source>
</evidence>
<comment type="caution">
    <text evidence="2">The sequence shown here is derived from an EMBL/GenBank/DDBJ whole genome shotgun (WGS) entry which is preliminary data.</text>
</comment>
<evidence type="ECO:0000313" key="3">
    <source>
        <dbReference type="Proteomes" id="UP001156690"/>
    </source>
</evidence>
<name>A0AAV5NPL1_9VIBR</name>
<dbReference type="Proteomes" id="UP001156690">
    <property type="component" value="Unassembled WGS sequence"/>
</dbReference>
<gene>
    <name evidence="2" type="ORF">GCM10007932_17380</name>
</gene>
<evidence type="ECO:0000313" key="2">
    <source>
        <dbReference type="EMBL" id="GLQ72378.1"/>
    </source>
</evidence>
<dbReference type="RefSeq" id="WP_126609860.1">
    <property type="nucleotide sequence ID" value="NZ_AP025144.1"/>
</dbReference>